<sequence length="162" mass="18109">MQRKTLVDSECPIALSLEHVGEWWSLLIMRDALQGLSRFDDFAKSLEIAPSMLTRRLNALVEAGLLERHAYSTRPLRHEYRPSARGRDLQGVLYALIAWGNRHFAPEAISVQVVEKGTGKALQPMMVDVESGRVVPWSACELVQGPGASEGMRARLQRSREG</sequence>
<feature type="domain" description="HTH hxlR-type" evidence="4">
    <location>
        <begin position="11"/>
        <end position="108"/>
    </location>
</feature>
<keyword evidence="2" id="KW-0238">DNA-binding</keyword>
<dbReference type="InterPro" id="IPR002577">
    <property type="entry name" value="HTH_HxlR"/>
</dbReference>
<dbReference type="InterPro" id="IPR036388">
    <property type="entry name" value="WH-like_DNA-bd_sf"/>
</dbReference>
<dbReference type="PANTHER" id="PTHR33204">
    <property type="entry name" value="TRANSCRIPTIONAL REGULATOR, MARR FAMILY"/>
    <property type="match status" value="1"/>
</dbReference>
<evidence type="ECO:0000313" key="5">
    <source>
        <dbReference type="EMBL" id="AXA25401.1"/>
    </source>
</evidence>
<keyword evidence="3" id="KW-0804">Transcription</keyword>
<dbReference type="InterPro" id="IPR036390">
    <property type="entry name" value="WH_DNA-bd_sf"/>
</dbReference>
<dbReference type="RefSeq" id="WP_054891462.1">
    <property type="nucleotide sequence ID" value="NZ_CP030750.1"/>
</dbReference>
<evidence type="ECO:0000256" key="3">
    <source>
        <dbReference type="ARBA" id="ARBA00023163"/>
    </source>
</evidence>
<dbReference type="Gene3D" id="1.10.10.10">
    <property type="entry name" value="Winged helix-like DNA-binding domain superfamily/Winged helix DNA-binding domain"/>
    <property type="match status" value="1"/>
</dbReference>
<dbReference type="EMBL" id="CP030750">
    <property type="protein sequence ID" value="AXA25401.1"/>
    <property type="molecule type" value="Genomic_DNA"/>
</dbReference>
<dbReference type="Proteomes" id="UP000251617">
    <property type="component" value="Chromosome"/>
</dbReference>
<keyword evidence="1" id="KW-0805">Transcription regulation</keyword>
<reference evidence="5 6" key="1">
    <citation type="submission" date="2018-06" db="EMBL/GenBank/DDBJ databases">
        <title>The genome of Pseudomonas putida NX-1, a lignin degrader.</title>
        <authorList>
            <person name="Xu Z."/>
        </authorList>
    </citation>
    <scope>NUCLEOTIDE SEQUENCE [LARGE SCALE GENOMIC DNA]</scope>
    <source>
        <strain evidence="5 6">NX-1</strain>
    </source>
</reference>
<name>A0AAD0PEM7_PSEPU</name>
<organism evidence="5 6">
    <name type="scientific">Pseudomonas putida</name>
    <name type="common">Arthrobacter siderocapsulatus</name>
    <dbReference type="NCBI Taxonomy" id="303"/>
    <lineage>
        <taxon>Bacteria</taxon>
        <taxon>Pseudomonadati</taxon>
        <taxon>Pseudomonadota</taxon>
        <taxon>Gammaproteobacteria</taxon>
        <taxon>Pseudomonadales</taxon>
        <taxon>Pseudomonadaceae</taxon>
        <taxon>Pseudomonas</taxon>
    </lineage>
</organism>
<evidence type="ECO:0000313" key="6">
    <source>
        <dbReference type="Proteomes" id="UP000251617"/>
    </source>
</evidence>
<evidence type="ECO:0000259" key="4">
    <source>
        <dbReference type="PROSITE" id="PS51118"/>
    </source>
</evidence>
<dbReference type="GO" id="GO:0003677">
    <property type="term" value="F:DNA binding"/>
    <property type="evidence" value="ECO:0007669"/>
    <property type="project" value="UniProtKB-KW"/>
</dbReference>
<dbReference type="SUPFAM" id="SSF46785">
    <property type="entry name" value="Winged helix' DNA-binding domain"/>
    <property type="match status" value="1"/>
</dbReference>
<gene>
    <name evidence="5" type="ORF">C1S65_15215</name>
</gene>
<evidence type="ECO:0000256" key="1">
    <source>
        <dbReference type="ARBA" id="ARBA00023015"/>
    </source>
</evidence>
<dbReference type="Pfam" id="PF01638">
    <property type="entry name" value="HxlR"/>
    <property type="match status" value="1"/>
</dbReference>
<proteinExistence type="predicted"/>
<dbReference type="AlphaFoldDB" id="A0AAD0PEM7"/>
<dbReference type="PROSITE" id="PS51118">
    <property type="entry name" value="HTH_HXLR"/>
    <property type="match status" value="1"/>
</dbReference>
<protein>
    <submittedName>
        <fullName evidence="5">Transcriptional regulator</fullName>
    </submittedName>
</protein>
<accession>A0AAD0PEM7</accession>
<evidence type="ECO:0000256" key="2">
    <source>
        <dbReference type="ARBA" id="ARBA00023125"/>
    </source>
</evidence>
<dbReference type="PANTHER" id="PTHR33204:SF17">
    <property type="entry name" value="TRANSCRIPTIONAL REGULATORY PROTEIN"/>
    <property type="match status" value="1"/>
</dbReference>